<feature type="compositionally biased region" description="Low complexity" evidence="1">
    <location>
        <begin position="100"/>
        <end position="114"/>
    </location>
</feature>
<accession>A0AAV4TBM6</accession>
<organism evidence="2 3">
    <name type="scientific">Caerostris extrusa</name>
    <name type="common">Bark spider</name>
    <name type="synonym">Caerostris bankana</name>
    <dbReference type="NCBI Taxonomy" id="172846"/>
    <lineage>
        <taxon>Eukaryota</taxon>
        <taxon>Metazoa</taxon>
        <taxon>Ecdysozoa</taxon>
        <taxon>Arthropoda</taxon>
        <taxon>Chelicerata</taxon>
        <taxon>Arachnida</taxon>
        <taxon>Araneae</taxon>
        <taxon>Araneomorphae</taxon>
        <taxon>Entelegynae</taxon>
        <taxon>Araneoidea</taxon>
        <taxon>Araneidae</taxon>
        <taxon>Caerostris</taxon>
    </lineage>
</organism>
<sequence>MYAALSICHIKTNLFLSGVQVTATDGDRDRKPGHRVLPDGSGVDDQDPANSKFAINTTTGEIYVLKPLTATCPTGAPVALHGVRGGRGGQRTGRVRRRPGQPSRTSTTTPLLPLRHLHGQRHRERTGR</sequence>
<proteinExistence type="predicted"/>
<evidence type="ECO:0000313" key="3">
    <source>
        <dbReference type="Proteomes" id="UP001054945"/>
    </source>
</evidence>
<protein>
    <submittedName>
        <fullName evidence="2">Uncharacterized protein</fullName>
    </submittedName>
</protein>
<dbReference type="CDD" id="cd11304">
    <property type="entry name" value="Cadherin_repeat"/>
    <property type="match status" value="1"/>
</dbReference>
<feature type="region of interest" description="Disordered" evidence="1">
    <location>
        <begin position="75"/>
        <end position="128"/>
    </location>
</feature>
<dbReference type="Proteomes" id="UP001054945">
    <property type="component" value="Unassembled WGS sequence"/>
</dbReference>
<name>A0AAV4TBM6_CAEEX</name>
<feature type="region of interest" description="Disordered" evidence="1">
    <location>
        <begin position="24"/>
        <end position="50"/>
    </location>
</feature>
<evidence type="ECO:0000313" key="2">
    <source>
        <dbReference type="EMBL" id="GIY43695.1"/>
    </source>
</evidence>
<comment type="caution">
    <text evidence="2">The sequence shown here is derived from an EMBL/GenBank/DDBJ whole genome shotgun (WGS) entry which is preliminary data.</text>
</comment>
<dbReference type="EMBL" id="BPLR01011009">
    <property type="protein sequence ID" value="GIY43695.1"/>
    <property type="molecule type" value="Genomic_DNA"/>
</dbReference>
<evidence type="ECO:0000256" key="1">
    <source>
        <dbReference type="SAM" id="MobiDB-lite"/>
    </source>
</evidence>
<reference evidence="2 3" key="1">
    <citation type="submission" date="2021-06" db="EMBL/GenBank/DDBJ databases">
        <title>Caerostris extrusa draft genome.</title>
        <authorList>
            <person name="Kono N."/>
            <person name="Arakawa K."/>
        </authorList>
    </citation>
    <scope>NUCLEOTIDE SEQUENCE [LARGE SCALE GENOMIC DNA]</scope>
</reference>
<gene>
    <name evidence="2" type="ORF">CEXT_489591</name>
</gene>
<dbReference type="AlphaFoldDB" id="A0AAV4TBM6"/>
<keyword evidence="3" id="KW-1185">Reference proteome</keyword>
<feature type="compositionally biased region" description="Basic residues" evidence="1">
    <location>
        <begin position="115"/>
        <end position="128"/>
    </location>
</feature>